<feature type="chain" id="PRO_5043594962" evidence="2">
    <location>
        <begin position="34"/>
        <end position="122"/>
    </location>
</feature>
<keyword evidence="2" id="KW-0732">Signal</keyword>
<protein>
    <submittedName>
        <fullName evidence="3">OLC1v1032014C1</fullName>
    </submittedName>
</protein>
<accession>A0AAV1CK87</accession>
<evidence type="ECO:0000256" key="1">
    <source>
        <dbReference type="SAM" id="MobiDB-lite"/>
    </source>
</evidence>
<dbReference type="EMBL" id="OX459119">
    <property type="protein sequence ID" value="CAI9095965.1"/>
    <property type="molecule type" value="Genomic_DNA"/>
</dbReference>
<dbReference type="AlphaFoldDB" id="A0AAV1CK87"/>
<evidence type="ECO:0000313" key="3">
    <source>
        <dbReference type="EMBL" id="CAI9095965.1"/>
    </source>
</evidence>
<feature type="signal peptide" evidence="2">
    <location>
        <begin position="1"/>
        <end position="33"/>
    </location>
</feature>
<sequence>MASSSSTHQKQFFTFSTLLFFFTILHFPVSSSAQDCPYPCYPPPTGPGNTNQPVTTTPPAPPAGGAAGGATYSPPAFYGPPAGVVPVYTPPSGDGFSSVTNYDQKLMLTMKGMKTTLMVSIS</sequence>
<dbReference type="Proteomes" id="UP001161247">
    <property type="component" value="Chromosome 2"/>
</dbReference>
<proteinExistence type="predicted"/>
<keyword evidence="4" id="KW-1185">Reference proteome</keyword>
<reference evidence="3" key="1">
    <citation type="submission" date="2023-03" db="EMBL/GenBank/DDBJ databases">
        <authorList>
            <person name="Julca I."/>
        </authorList>
    </citation>
    <scope>NUCLEOTIDE SEQUENCE</scope>
</reference>
<evidence type="ECO:0000313" key="4">
    <source>
        <dbReference type="Proteomes" id="UP001161247"/>
    </source>
</evidence>
<organism evidence="3 4">
    <name type="scientific">Oldenlandia corymbosa var. corymbosa</name>
    <dbReference type="NCBI Taxonomy" id="529605"/>
    <lineage>
        <taxon>Eukaryota</taxon>
        <taxon>Viridiplantae</taxon>
        <taxon>Streptophyta</taxon>
        <taxon>Embryophyta</taxon>
        <taxon>Tracheophyta</taxon>
        <taxon>Spermatophyta</taxon>
        <taxon>Magnoliopsida</taxon>
        <taxon>eudicotyledons</taxon>
        <taxon>Gunneridae</taxon>
        <taxon>Pentapetalae</taxon>
        <taxon>asterids</taxon>
        <taxon>lamiids</taxon>
        <taxon>Gentianales</taxon>
        <taxon>Rubiaceae</taxon>
        <taxon>Rubioideae</taxon>
        <taxon>Spermacoceae</taxon>
        <taxon>Hedyotis-Oldenlandia complex</taxon>
        <taxon>Oldenlandia</taxon>
    </lineage>
</organism>
<evidence type="ECO:0000256" key="2">
    <source>
        <dbReference type="SAM" id="SignalP"/>
    </source>
</evidence>
<gene>
    <name evidence="3" type="ORF">OLC1_LOCUS6828</name>
</gene>
<name>A0AAV1CK87_OLDCO</name>
<feature type="region of interest" description="Disordered" evidence="1">
    <location>
        <begin position="42"/>
        <end position="68"/>
    </location>
</feature>